<name>A0A7W3J7X0_9MICO</name>
<feature type="transmembrane region" description="Helical" evidence="2">
    <location>
        <begin position="58"/>
        <end position="77"/>
    </location>
</feature>
<evidence type="ECO:0000256" key="2">
    <source>
        <dbReference type="SAM" id="Phobius"/>
    </source>
</evidence>
<dbReference type="Proteomes" id="UP000540568">
    <property type="component" value="Unassembled WGS sequence"/>
</dbReference>
<feature type="transmembrane region" description="Helical" evidence="2">
    <location>
        <begin position="163"/>
        <end position="186"/>
    </location>
</feature>
<comment type="caution">
    <text evidence="4">The sequence shown here is derived from an EMBL/GenBank/DDBJ whole genome shotgun (WGS) entry which is preliminary data.</text>
</comment>
<evidence type="ECO:0000313" key="4">
    <source>
        <dbReference type="EMBL" id="MBA8807875.1"/>
    </source>
</evidence>
<keyword evidence="2" id="KW-1133">Transmembrane helix</keyword>
<keyword evidence="2" id="KW-0812">Transmembrane</keyword>
<keyword evidence="2" id="KW-0472">Membrane</keyword>
<reference evidence="4 5" key="1">
    <citation type="submission" date="2020-07" db="EMBL/GenBank/DDBJ databases">
        <title>Sequencing the genomes of 1000 actinobacteria strains.</title>
        <authorList>
            <person name="Klenk H.-P."/>
        </authorList>
    </citation>
    <scope>NUCLEOTIDE SEQUENCE [LARGE SCALE GENOMIC DNA]</scope>
    <source>
        <strain evidence="4 5">DSM 44121</strain>
    </source>
</reference>
<dbReference type="AlphaFoldDB" id="A0A7W3J7X0"/>
<feature type="transmembrane region" description="Helical" evidence="2">
    <location>
        <begin position="26"/>
        <end position="46"/>
    </location>
</feature>
<evidence type="ECO:0000313" key="5">
    <source>
        <dbReference type="Proteomes" id="UP000540568"/>
    </source>
</evidence>
<dbReference type="Pfam" id="PF07331">
    <property type="entry name" value="TctB"/>
    <property type="match status" value="1"/>
</dbReference>
<gene>
    <name evidence="4" type="ORF">FHX71_001817</name>
</gene>
<accession>A0A7W3J7X0</accession>
<feature type="region of interest" description="Disordered" evidence="1">
    <location>
        <begin position="88"/>
        <end position="114"/>
    </location>
</feature>
<evidence type="ECO:0000256" key="1">
    <source>
        <dbReference type="SAM" id="MobiDB-lite"/>
    </source>
</evidence>
<proteinExistence type="predicted"/>
<dbReference type="InterPro" id="IPR009936">
    <property type="entry name" value="DUF1468"/>
</dbReference>
<feature type="transmembrane region" description="Helical" evidence="2">
    <location>
        <begin position="123"/>
        <end position="151"/>
    </location>
</feature>
<feature type="domain" description="DUF1468" evidence="3">
    <location>
        <begin position="29"/>
        <end position="189"/>
    </location>
</feature>
<organism evidence="4 5">
    <name type="scientific">Promicromonospora sukumoe</name>
    <dbReference type="NCBI Taxonomy" id="88382"/>
    <lineage>
        <taxon>Bacteria</taxon>
        <taxon>Bacillati</taxon>
        <taxon>Actinomycetota</taxon>
        <taxon>Actinomycetes</taxon>
        <taxon>Micrococcales</taxon>
        <taxon>Promicromonosporaceae</taxon>
        <taxon>Promicromonospora</taxon>
    </lineage>
</organism>
<protein>
    <submittedName>
        <fullName evidence="4">Putative tricarboxylic transport membrane protein</fullName>
    </submittedName>
</protein>
<dbReference type="EMBL" id="JACGWV010000001">
    <property type="protein sequence ID" value="MBA8807875.1"/>
    <property type="molecule type" value="Genomic_DNA"/>
</dbReference>
<evidence type="ECO:0000259" key="3">
    <source>
        <dbReference type="Pfam" id="PF07331"/>
    </source>
</evidence>
<dbReference type="RefSeq" id="WP_182615522.1">
    <property type="nucleotide sequence ID" value="NZ_BAAATF010000006.1"/>
</dbReference>
<sequence>MTSNDHPVSTAHTPAAAAAQQNQGSVPLAVVVLVVAAYLAYGTATMEVSDSAAPPGPQFFPVIVTVVASVVGLLLLAQGIRGRLRPAARQGAGSGGSGPDAAADTGPAPASGDAGERIDWRQVAIVAGTFGAFILILEPVGWLVSGALLFAGVSYGLGSAKHLVNIGAGLALSSVIQLAFAGGLGLPLPSGILAGI</sequence>
<keyword evidence="5" id="KW-1185">Reference proteome</keyword>
<feature type="compositionally biased region" description="Low complexity" evidence="1">
    <location>
        <begin position="99"/>
        <end position="113"/>
    </location>
</feature>